<gene>
    <name evidence="4" type="ORF">ABNG02_04370</name>
    <name evidence="3" type="ORF">GCM10008994_27830</name>
</gene>
<dbReference type="RefSeq" id="WP_343780167.1">
    <property type="nucleotide sequence ID" value="NZ_BAAADQ010000015.1"/>
</dbReference>
<feature type="transmembrane region" description="Helical" evidence="1">
    <location>
        <begin position="162"/>
        <end position="189"/>
    </location>
</feature>
<reference evidence="3" key="2">
    <citation type="submission" date="2023-12" db="EMBL/GenBank/DDBJ databases">
        <authorList>
            <person name="Sun Q."/>
            <person name="Inoue M."/>
        </authorList>
    </citation>
    <scope>NUCLEOTIDE SEQUENCE</scope>
    <source>
        <strain evidence="3">JCM 14265</strain>
    </source>
</reference>
<dbReference type="Proteomes" id="UP001501425">
    <property type="component" value="Unassembled WGS sequence"/>
</dbReference>
<dbReference type="InterPro" id="IPR058476">
    <property type="entry name" value="DUF8162"/>
</dbReference>
<organism evidence="3 5">
    <name type="scientific">Halorubrum ejinorense</name>
    <dbReference type="NCBI Taxonomy" id="425309"/>
    <lineage>
        <taxon>Archaea</taxon>
        <taxon>Methanobacteriati</taxon>
        <taxon>Methanobacteriota</taxon>
        <taxon>Stenosarchaea group</taxon>
        <taxon>Halobacteria</taxon>
        <taxon>Halobacteriales</taxon>
        <taxon>Haloferacaceae</taxon>
        <taxon>Halorubrum</taxon>
    </lineage>
</organism>
<keyword evidence="1" id="KW-0812">Transmembrane</keyword>
<dbReference type="Proteomes" id="UP001567571">
    <property type="component" value="Unassembled WGS sequence"/>
</dbReference>
<proteinExistence type="predicted"/>
<keyword evidence="1" id="KW-1133">Transmembrane helix</keyword>
<evidence type="ECO:0000259" key="2">
    <source>
        <dbReference type="Pfam" id="PF26494"/>
    </source>
</evidence>
<evidence type="ECO:0000256" key="1">
    <source>
        <dbReference type="SAM" id="Phobius"/>
    </source>
</evidence>
<dbReference type="EMBL" id="BAAADQ010000015">
    <property type="protein sequence ID" value="GAA0551326.1"/>
    <property type="molecule type" value="Genomic_DNA"/>
</dbReference>
<keyword evidence="6" id="KW-1185">Reference proteome</keyword>
<name>A0AAV3SVM0_9EURY</name>
<feature type="transmembrane region" description="Helical" evidence="1">
    <location>
        <begin position="89"/>
        <end position="111"/>
    </location>
</feature>
<protein>
    <recommendedName>
        <fullName evidence="2">DUF8162 domain-containing protein</fullName>
    </recommendedName>
</protein>
<reference evidence="4 6" key="3">
    <citation type="submission" date="2024-06" db="EMBL/GenBank/DDBJ databases">
        <title>Halorubrum miltondacostae sp. nov., a potential PHA producer isolated from an inland solar saltern in Rio Maior, Portugal.</title>
        <authorList>
            <person name="Albuquerque L."/>
            <person name="Viver T."/>
            <person name="Barroso C."/>
            <person name="Claudino R."/>
            <person name="Galvan M."/>
            <person name="Simoes G."/>
            <person name="Lobo Da Cunha A."/>
            <person name="Egas C."/>
        </authorList>
    </citation>
    <scope>NUCLEOTIDE SEQUENCE [LARGE SCALE GENOMIC DNA]</scope>
    <source>
        <strain evidence="4 6">DSM 18646</strain>
    </source>
</reference>
<sequence>MVSPLPAVADPNALPAVPDPIGLLAAADPSALPAVSTLADSVVTWLWTLLLFLFPGLVAAGLCVPFLAVTRLRALFRSLPPAGRVLPSYVAVSVGLSAPYIAGVALTVGLVESAGPGWSEGFIATAALGAVGPVLVAPAVAVLGLPRLGLDWDPTGYGYSTWLLLVGAGAAYAVVAAVPLVALAVGMALPGGY</sequence>
<feature type="domain" description="DUF8162" evidence="2">
    <location>
        <begin position="43"/>
        <end position="191"/>
    </location>
</feature>
<dbReference type="EMBL" id="JBEDNW010000002">
    <property type="protein sequence ID" value="MEZ3166559.1"/>
    <property type="molecule type" value="Genomic_DNA"/>
</dbReference>
<feature type="transmembrane region" description="Helical" evidence="1">
    <location>
        <begin position="123"/>
        <end position="150"/>
    </location>
</feature>
<reference evidence="3" key="1">
    <citation type="journal article" date="2014" name="Int. J. Syst. Evol. Microbiol.">
        <title>Complete genome sequence of Corynebacterium casei LMG S-19264T (=DSM 44701T), isolated from a smear-ripened cheese.</title>
        <authorList>
            <consortium name="US DOE Joint Genome Institute (JGI-PGF)"/>
            <person name="Walter F."/>
            <person name="Albersmeier A."/>
            <person name="Kalinowski J."/>
            <person name="Ruckert C."/>
        </authorList>
    </citation>
    <scope>NUCLEOTIDE SEQUENCE</scope>
    <source>
        <strain evidence="3">JCM 14265</strain>
    </source>
</reference>
<dbReference type="Pfam" id="PF26494">
    <property type="entry name" value="DUF8162"/>
    <property type="match status" value="1"/>
</dbReference>
<feature type="transmembrane region" description="Helical" evidence="1">
    <location>
        <begin position="45"/>
        <end position="68"/>
    </location>
</feature>
<keyword evidence="1" id="KW-0472">Membrane</keyword>
<dbReference type="AlphaFoldDB" id="A0AAV3SVM0"/>
<evidence type="ECO:0000313" key="4">
    <source>
        <dbReference type="EMBL" id="MEZ3166559.1"/>
    </source>
</evidence>
<evidence type="ECO:0000313" key="6">
    <source>
        <dbReference type="Proteomes" id="UP001567571"/>
    </source>
</evidence>
<comment type="caution">
    <text evidence="3">The sequence shown here is derived from an EMBL/GenBank/DDBJ whole genome shotgun (WGS) entry which is preliminary data.</text>
</comment>
<evidence type="ECO:0000313" key="3">
    <source>
        <dbReference type="EMBL" id="GAA0551326.1"/>
    </source>
</evidence>
<accession>A0AAV3SVM0</accession>
<evidence type="ECO:0000313" key="5">
    <source>
        <dbReference type="Proteomes" id="UP001501425"/>
    </source>
</evidence>